<dbReference type="AlphaFoldDB" id="A0A844D6N1"/>
<dbReference type="PROSITE" id="PS51257">
    <property type="entry name" value="PROKAR_LIPOPROTEIN"/>
    <property type="match status" value="1"/>
</dbReference>
<proteinExistence type="predicted"/>
<dbReference type="GO" id="GO:0016740">
    <property type="term" value="F:transferase activity"/>
    <property type="evidence" value="ECO:0007669"/>
    <property type="project" value="UniProtKB-KW"/>
</dbReference>
<dbReference type="EMBL" id="WKJL01000001">
    <property type="protein sequence ID" value="MRW82859.1"/>
    <property type="molecule type" value="Genomic_DNA"/>
</dbReference>
<sequence length="351" mass="37642">MARKLNALLFLLLTASGCGALLWRLFQQPAPPRGGWLDGGITTALDQQIRRAMPASGALDQRLNGLLYAVTGDTGPQVRAGCDGWLFLAEETAATPHGDANFHQRLRLATLLQATLAQRGVALVSLPIPDKVELAHAQLCGLPVSAQARSRSQAWRAASGGIPLAAWVDLHEGWPAPGYWRTDTHWDRSGAGFAALRVAGAVRKLVPAGDTAMHETVAAAPSQRVGDLARLAGLAHNAPPFGPPQEYDRIRTLEIERGGSLLDEVAPPRVLLAGSSYSLNSGFADALQLALRQEVSQQSRTGSGFAGSLLEVLAHPQRLDGVAVVVWEWPLRALYQPLTTEETDWLQLHQS</sequence>
<organism evidence="8 9">
    <name type="scientific">Duganella aquatilis</name>
    <dbReference type="NCBI Taxonomy" id="2666082"/>
    <lineage>
        <taxon>Bacteria</taxon>
        <taxon>Pseudomonadati</taxon>
        <taxon>Pseudomonadota</taxon>
        <taxon>Betaproteobacteria</taxon>
        <taxon>Burkholderiales</taxon>
        <taxon>Oxalobacteraceae</taxon>
        <taxon>Telluria group</taxon>
        <taxon>Duganella</taxon>
    </lineage>
</organism>
<dbReference type="Proteomes" id="UP000439986">
    <property type="component" value="Unassembled WGS sequence"/>
</dbReference>
<dbReference type="InterPro" id="IPR031811">
    <property type="entry name" value="ALGX/ALGJ_SGNH-like"/>
</dbReference>
<evidence type="ECO:0000256" key="4">
    <source>
        <dbReference type="ARBA" id="ARBA00022729"/>
    </source>
</evidence>
<evidence type="ECO:0000256" key="6">
    <source>
        <dbReference type="ARBA" id="ARBA00022841"/>
    </source>
</evidence>
<keyword evidence="9" id="KW-1185">Reference proteome</keyword>
<keyword evidence="6" id="KW-0016">Alginate biosynthesis</keyword>
<dbReference type="GO" id="GO:0042121">
    <property type="term" value="P:alginic acid biosynthetic process"/>
    <property type="evidence" value="ECO:0007669"/>
    <property type="project" value="UniProtKB-UniPathway"/>
</dbReference>
<evidence type="ECO:0000256" key="1">
    <source>
        <dbReference type="ARBA" id="ARBA00004418"/>
    </source>
</evidence>
<dbReference type="RefSeq" id="WP_154355898.1">
    <property type="nucleotide sequence ID" value="NZ_WKJL01000001.1"/>
</dbReference>
<evidence type="ECO:0000256" key="2">
    <source>
        <dbReference type="ARBA" id="ARBA00005182"/>
    </source>
</evidence>
<gene>
    <name evidence="8" type="ORF">GJ698_01980</name>
</gene>
<comment type="caution">
    <text evidence="8">The sequence shown here is derived from an EMBL/GenBank/DDBJ whole genome shotgun (WGS) entry which is preliminary data.</text>
</comment>
<protein>
    <recommendedName>
        <fullName evidence="7">AlgX/AlgJ SGNH hydrolase-like domain-containing protein</fullName>
    </recommendedName>
</protein>
<comment type="pathway">
    <text evidence="2">Glycan biosynthesis; alginate biosynthesis.</text>
</comment>
<keyword evidence="4" id="KW-0732">Signal</keyword>
<comment type="subcellular location">
    <subcellularLocation>
        <location evidence="1">Periplasm</location>
    </subcellularLocation>
</comment>
<keyword evidence="5" id="KW-0574">Periplasm</keyword>
<dbReference type="GO" id="GO:0042597">
    <property type="term" value="C:periplasmic space"/>
    <property type="evidence" value="ECO:0007669"/>
    <property type="project" value="UniProtKB-SubCell"/>
</dbReference>
<evidence type="ECO:0000259" key="7">
    <source>
        <dbReference type="Pfam" id="PF16822"/>
    </source>
</evidence>
<feature type="domain" description="AlgX/AlgJ SGNH hydrolase-like" evidence="7">
    <location>
        <begin position="78"/>
        <end position="330"/>
    </location>
</feature>
<dbReference type="Pfam" id="PF16822">
    <property type="entry name" value="ALGX"/>
    <property type="match status" value="1"/>
</dbReference>
<dbReference type="UniPathway" id="UPA00286"/>
<evidence type="ECO:0000256" key="5">
    <source>
        <dbReference type="ARBA" id="ARBA00022764"/>
    </source>
</evidence>
<evidence type="ECO:0000313" key="9">
    <source>
        <dbReference type="Proteomes" id="UP000439986"/>
    </source>
</evidence>
<evidence type="ECO:0000256" key="3">
    <source>
        <dbReference type="ARBA" id="ARBA00022679"/>
    </source>
</evidence>
<keyword evidence="3" id="KW-0808">Transferase</keyword>
<accession>A0A844D6N1</accession>
<evidence type="ECO:0000313" key="8">
    <source>
        <dbReference type="EMBL" id="MRW82859.1"/>
    </source>
</evidence>
<reference evidence="8 9" key="1">
    <citation type="submission" date="2019-11" db="EMBL/GenBank/DDBJ databases">
        <title>Novel species isolated from a subtropical stream in China.</title>
        <authorList>
            <person name="Lu H."/>
        </authorList>
    </citation>
    <scope>NUCLEOTIDE SEQUENCE [LARGE SCALE GENOMIC DNA]</scope>
    <source>
        <strain evidence="8 9">FT26W</strain>
    </source>
</reference>
<name>A0A844D6N1_9BURK</name>